<dbReference type="EMBL" id="DS027058">
    <property type="protein sequence ID" value="EAW08791.1"/>
    <property type="molecule type" value="Genomic_DNA"/>
</dbReference>
<reference evidence="1 2" key="1">
    <citation type="journal article" date="2008" name="PLoS Genet.">
        <title>Genomic islands in the pathogenic filamentous fungus Aspergillus fumigatus.</title>
        <authorList>
            <person name="Fedorova N.D."/>
            <person name="Khaldi N."/>
            <person name="Joardar V.S."/>
            <person name="Maiti R."/>
            <person name="Amedeo P."/>
            <person name="Anderson M.J."/>
            <person name="Crabtree J."/>
            <person name="Silva J.C."/>
            <person name="Badger J.H."/>
            <person name="Albarraq A."/>
            <person name="Angiuoli S."/>
            <person name="Bussey H."/>
            <person name="Bowyer P."/>
            <person name="Cotty P.J."/>
            <person name="Dyer P.S."/>
            <person name="Egan A."/>
            <person name="Galens K."/>
            <person name="Fraser-Liggett C.M."/>
            <person name="Haas B.J."/>
            <person name="Inman J.M."/>
            <person name="Kent R."/>
            <person name="Lemieux S."/>
            <person name="Malavazi I."/>
            <person name="Orvis J."/>
            <person name="Roemer T."/>
            <person name="Ronning C.M."/>
            <person name="Sundaram J.P."/>
            <person name="Sutton G."/>
            <person name="Turner G."/>
            <person name="Venter J.C."/>
            <person name="White O.R."/>
            <person name="Whitty B.R."/>
            <person name="Youngman P."/>
            <person name="Wolfe K.H."/>
            <person name="Goldman G.H."/>
            <person name="Wortman J.R."/>
            <person name="Jiang B."/>
            <person name="Denning D.W."/>
            <person name="Nierman W.C."/>
        </authorList>
    </citation>
    <scope>NUCLEOTIDE SEQUENCE [LARGE SCALE GENOMIC DNA]</scope>
    <source>
        <strain evidence="2">ATCC 1007 / CBS 513.65 / DSM 816 / NCTC 3887 / NRRL 1</strain>
    </source>
</reference>
<sequence>MLARFAPESLTVAVVMDSMDWFDPGEAAVAAAVQVGQLHRPNNKNEFSMLVIWPCK</sequence>
<protein>
    <submittedName>
        <fullName evidence="1">Uncharacterized protein</fullName>
    </submittedName>
</protein>
<dbReference type="VEuPathDB" id="FungiDB:ACLA_097290"/>
<organism evidence="1 2">
    <name type="scientific">Aspergillus clavatus (strain ATCC 1007 / CBS 513.65 / DSM 816 / NCTC 3887 / NRRL 1 / QM 1276 / 107)</name>
    <dbReference type="NCBI Taxonomy" id="344612"/>
    <lineage>
        <taxon>Eukaryota</taxon>
        <taxon>Fungi</taxon>
        <taxon>Dikarya</taxon>
        <taxon>Ascomycota</taxon>
        <taxon>Pezizomycotina</taxon>
        <taxon>Eurotiomycetes</taxon>
        <taxon>Eurotiomycetidae</taxon>
        <taxon>Eurotiales</taxon>
        <taxon>Aspergillaceae</taxon>
        <taxon>Aspergillus</taxon>
        <taxon>Aspergillus subgen. Fumigati</taxon>
    </lineage>
</organism>
<dbReference type="AlphaFoldDB" id="A1CMK4"/>
<accession>A1CMK4</accession>
<dbReference type="RefSeq" id="XP_001270217.1">
    <property type="nucleotide sequence ID" value="XM_001270216.1"/>
</dbReference>
<evidence type="ECO:0000313" key="2">
    <source>
        <dbReference type="Proteomes" id="UP000006701"/>
    </source>
</evidence>
<evidence type="ECO:0000313" key="1">
    <source>
        <dbReference type="EMBL" id="EAW08791.1"/>
    </source>
</evidence>
<dbReference type="Proteomes" id="UP000006701">
    <property type="component" value="Unassembled WGS sequence"/>
</dbReference>
<dbReference type="KEGG" id="act:ACLA_097290"/>
<dbReference type="HOGENOM" id="CLU_3013781_0_0_1"/>
<keyword evidence="2" id="KW-1185">Reference proteome</keyword>
<dbReference type="GeneID" id="4702505"/>
<gene>
    <name evidence="1" type="ORF">ACLA_097290</name>
</gene>
<name>A1CMK4_ASPCL</name>
<proteinExistence type="predicted"/>